<evidence type="ECO:0000313" key="1">
    <source>
        <dbReference type="EMBL" id="MPM27823.1"/>
    </source>
</evidence>
<dbReference type="AlphaFoldDB" id="A0A644YMU4"/>
<reference evidence="1" key="1">
    <citation type="submission" date="2019-08" db="EMBL/GenBank/DDBJ databases">
        <authorList>
            <person name="Kucharzyk K."/>
            <person name="Murdoch R.W."/>
            <person name="Higgins S."/>
            <person name="Loffler F."/>
        </authorList>
    </citation>
    <scope>NUCLEOTIDE SEQUENCE</scope>
</reference>
<name>A0A644YMU4_9ZZZZ</name>
<comment type="caution">
    <text evidence="1">The sequence shown here is derived from an EMBL/GenBank/DDBJ whole genome shotgun (WGS) entry which is preliminary data.</text>
</comment>
<proteinExistence type="predicted"/>
<accession>A0A644YMU4</accession>
<sequence>MPKFRQFEAKRIIKQNLPRGIRQMFLGPNNMSYMHEGIINNNSVVVDRDSIGFNDNKITNAIGVKAYCPTHHIGKHNRLIGRNTEPYNRFTSFGCKTDSVFVRQVAAAA</sequence>
<protein>
    <submittedName>
        <fullName evidence="1">Uncharacterized protein</fullName>
    </submittedName>
</protein>
<dbReference type="EMBL" id="VSSQ01005095">
    <property type="protein sequence ID" value="MPM27823.1"/>
    <property type="molecule type" value="Genomic_DNA"/>
</dbReference>
<gene>
    <name evidence="1" type="ORF">SDC9_74337</name>
</gene>
<organism evidence="1">
    <name type="scientific">bioreactor metagenome</name>
    <dbReference type="NCBI Taxonomy" id="1076179"/>
    <lineage>
        <taxon>unclassified sequences</taxon>
        <taxon>metagenomes</taxon>
        <taxon>ecological metagenomes</taxon>
    </lineage>
</organism>